<dbReference type="InterPro" id="IPR007492">
    <property type="entry name" value="LytTR_DNA-bd_dom"/>
</dbReference>
<dbReference type="SMART" id="SM00850">
    <property type="entry name" value="LytTR"/>
    <property type="match status" value="1"/>
</dbReference>
<dbReference type="EMBL" id="FOAF01000001">
    <property type="protein sequence ID" value="SEK37744.1"/>
    <property type="molecule type" value="Genomic_DNA"/>
</dbReference>
<keyword evidence="5" id="KW-1185">Reference proteome</keyword>
<dbReference type="Pfam" id="PF04397">
    <property type="entry name" value="LytTR"/>
    <property type="match status" value="1"/>
</dbReference>
<name>A0A1H7GI69_OLID1</name>
<feature type="domain" description="HTH LytTR-type" evidence="3">
    <location>
        <begin position="131"/>
        <end position="231"/>
    </location>
</feature>
<proteinExistence type="predicted"/>
<dbReference type="PANTHER" id="PTHR37299">
    <property type="entry name" value="TRANSCRIPTIONAL REGULATOR-RELATED"/>
    <property type="match status" value="1"/>
</dbReference>
<dbReference type="Pfam" id="PF00072">
    <property type="entry name" value="Response_reg"/>
    <property type="match status" value="1"/>
</dbReference>
<dbReference type="SMART" id="SM00448">
    <property type="entry name" value="REC"/>
    <property type="match status" value="1"/>
</dbReference>
<dbReference type="PROSITE" id="PS50110">
    <property type="entry name" value="RESPONSE_REGULATORY"/>
    <property type="match status" value="1"/>
</dbReference>
<dbReference type="InterPro" id="IPR011006">
    <property type="entry name" value="CheY-like_superfamily"/>
</dbReference>
<reference evidence="5" key="1">
    <citation type="submission" date="2016-10" db="EMBL/GenBank/DDBJ databases">
        <authorList>
            <person name="Varghese N."/>
            <person name="Submissions S."/>
        </authorList>
    </citation>
    <scope>NUCLEOTIDE SEQUENCE [LARGE SCALE GENOMIC DNA]</scope>
    <source>
        <strain evidence="5">DSM 18733</strain>
    </source>
</reference>
<dbReference type="InterPro" id="IPR001789">
    <property type="entry name" value="Sig_transdc_resp-reg_receiver"/>
</dbReference>
<dbReference type="STRING" id="407022.SAMN05661044_00091"/>
<evidence type="ECO:0000259" key="2">
    <source>
        <dbReference type="PROSITE" id="PS50110"/>
    </source>
</evidence>
<dbReference type="Proteomes" id="UP000199421">
    <property type="component" value="Unassembled WGS sequence"/>
</dbReference>
<evidence type="ECO:0000313" key="4">
    <source>
        <dbReference type="EMBL" id="SEK37744.1"/>
    </source>
</evidence>
<dbReference type="PANTHER" id="PTHR37299:SF1">
    <property type="entry name" value="STAGE 0 SPORULATION PROTEIN A HOMOLOG"/>
    <property type="match status" value="1"/>
</dbReference>
<organism evidence="4 5">
    <name type="scientific">Olivibacter domesticus</name>
    <name type="common">Pseudosphingobacterium domesticum</name>
    <dbReference type="NCBI Taxonomy" id="407022"/>
    <lineage>
        <taxon>Bacteria</taxon>
        <taxon>Pseudomonadati</taxon>
        <taxon>Bacteroidota</taxon>
        <taxon>Sphingobacteriia</taxon>
        <taxon>Sphingobacteriales</taxon>
        <taxon>Sphingobacteriaceae</taxon>
        <taxon>Olivibacter</taxon>
    </lineage>
</organism>
<evidence type="ECO:0000256" key="1">
    <source>
        <dbReference type="PROSITE-ProRule" id="PRU00169"/>
    </source>
</evidence>
<dbReference type="InterPro" id="IPR046947">
    <property type="entry name" value="LytR-like"/>
</dbReference>
<dbReference type="GO" id="GO:0003677">
    <property type="term" value="F:DNA binding"/>
    <property type="evidence" value="ECO:0007669"/>
    <property type="project" value="InterPro"/>
</dbReference>
<dbReference type="PROSITE" id="PS50930">
    <property type="entry name" value="HTH_LYTTR"/>
    <property type="match status" value="1"/>
</dbReference>
<evidence type="ECO:0000259" key="3">
    <source>
        <dbReference type="PROSITE" id="PS50930"/>
    </source>
</evidence>
<protein>
    <submittedName>
        <fullName evidence="4">Two component transcriptional regulator, LytTR family</fullName>
    </submittedName>
</protein>
<gene>
    <name evidence="4" type="ORF">SAMN05661044_00091</name>
</gene>
<dbReference type="RefSeq" id="WP_093316510.1">
    <property type="nucleotide sequence ID" value="NZ_FOAF01000001.1"/>
</dbReference>
<dbReference type="OrthoDB" id="9787344at2"/>
<evidence type="ECO:0000313" key="5">
    <source>
        <dbReference type="Proteomes" id="UP000199421"/>
    </source>
</evidence>
<dbReference type="SUPFAM" id="SSF52172">
    <property type="entry name" value="CheY-like"/>
    <property type="match status" value="1"/>
</dbReference>
<keyword evidence="1" id="KW-0597">Phosphoprotein</keyword>
<dbReference type="Gene3D" id="3.40.50.2300">
    <property type="match status" value="1"/>
</dbReference>
<feature type="modified residue" description="4-aspartylphosphate" evidence="1">
    <location>
        <position position="54"/>
    </location>
</feature>
<accession>A0A1H7GI69</accession>
<dbReference type="Gene3D" id="2.40.50.1020">
    <property type="entry name" value="LytTr DNA-binding domain"/>
    <property type="match status" value="1"/>
</dbReference>
<feature type="domain" description="Response regulatory" evidence="2">
    <location>
        <begin position="3"/>
        <end position="114"/>
    </location>
</feature>
<dbReference type="GO" id="GO:0000156">
    <property type="term" value="F:phosphorelay response regulator activity"/>
    <property type="evidence" value="ECO:0007669"/>
    <property type="project" value="InterPro"/>
</dbReference>
<dbReference type="AlphaFoldDB" id="A0A1H7GI69"/>
<sequence>MVSCILIEDEPLARKGIAEHISQIPFVRLEAIFENAMEAITFLNQKNVDIVLSDINMPGINGVDFLKSLSKRPLFIFITGRADYAVESFDLEVFDYILKPYSFERLFKALSRAQAHLFKKEVPEKVETGKFTIKENYRNYLVPYDEIQYVEGDKEYIRISTIEREFLIIYSLKKITNDLPAEIFIRVHKSYIVNSAFVRAVDPDKIIMKGSIKDIPIGVTYRDDVYKKLVHHH</sequence>